<organism evidence="4">
    <name type="scientific">Thelazia callipaeda</name>
    <name type="common">Oriental eyeworm</name>
    <name type="synonym">Parasitic nematode</name>
    <dbReference type="NCBI Taxonomy" id="103827"/>
    <lineage>
        <taxon>Eukaryota</taxon>
        <taxon>Metazoa</taxon>
        <taxon>Ecdysozoa</taxon>
        <taxon>Nematoda</taxon>
        <taxon>Chromadorea</taxon>
        <taxon>Rhabditida</taxon>
        <taxon>Spirurina</taxon>
        <taxon>Spiruromorpha</taxon>
        <taxon>Thelazioidea</taxon>
        <taxon>Thelaziidae</taxon>
        <taxon>Thelazia</taxon>
    </lineage>
</organism>
<dbReference type="OrthoDB" id="5786239at2759"/>
<proteinExistence type="predicted"/>
<evidence type="ECO:0000313" key="3">
    <source>
        <dbReference type="Proteomes" id="UP000276776"/>
    </source>
</evidence>
<keyword evidence="1" id="KW-0812">Transmembrane</keyword>
<keyword evidence="3" id="KW-1185">Reference proteome</keyword>
<dbReference type="EMBL" id="UYYF01004312">
    <property type="protein sequence ID" value="VDN02136.1"/>
    <property type="molecule type" value="Genomic_DNA"/>
</dbReference>
<dbReference type="WBParaSite" id="TCLT_0000495801-mRNA-1">
    <property type="protein sequence ID" value="TCLT_0000495801-mRNA-1"/>
    <property type="gene ID" value="TCLT_0000495801"/>
</dbReference>
<gene>
    <name evidence="2" type="ORF">TCLT_LOCUS4947</name>
</gene>
<keyword evidence="1" id="KW-1133">Transmembrane helix</keyword>
<evidence type="ECO:0000256" key="1">
    <source>
        <dbReference type="SAM" id="Phobius"/>
    </source>
</evidence>
<evidence type="ECO:0000313" key="4">
    <source>
        <dbReference type="WBParaSite" id="TCLT_0000495801-mRNA-1"/>
    </source>
</evidence>
<protein>
    <submittedName>
        <fullName evidence="4">Ion_trans domain-containing protein</fullName>
    </submittedName>
</protein>
<reference evidence="2 3" key="2">
    <citation type="submission" date="2018-11" db="EMBL/GenBank/DDBJ databases">
        <authorList>
            <consortium name="Pathogen Informatics"/>
        </authorList>
    </citation>
    <scope>NUCLEOTIDE SEQUENCE [LARGE SCALE GENOMIC DNA]</scope>
</reference>
<evidence type="ECO:0000313" key="2">
    <source>
        <dbReference type="EMBL" id="VDN02136.1"/>
    </source>
</evidence>
<dbReference type="Proteomes" id="UP000276776">
    <property type="component" value="Unassembled WGS sequence"/>
</dbReference>
<reference evidence="4" key="1">
    <citation type="submission" date="2017-02" db="UniProtKB">
        <authorList>
            <consortium name="WormBaseParasite"/>
        </authorList>
    </citation>
    <scope>IDENTIFICATION</scope>
</reference>
<dbReference type="AlphaFoldDB" id="A0A0N5CX52"/>
<accession>A0A0N5CX52</accession>
<feature type="transmembrane region" description="Helical" evidence="1">
    <location>
        <begin position="36"/>
        <end position="56"/>
    </location>
</feature>
<name>A0A0N5CX52_THECL</name>
<sequence>MCIILLMAFGNKMEFTAKLPAKLVFVKKFSDLLGPFWIYLLAITMHIIAAVFMCLMSESSTFLSDSGKSNA</sequence>
<keyword evidence="1" id="KW-0472">Membrane</keyword>